<dbReference type="InterPro" id="IPR018946">
    <property type="entry name" value="PhoD-like_MPP"/>
</dbReference>
<feature type="region of interest" description="Disordered" evidence="1">
    <location>
        <begin position="797"/>
        <end position="848"/>
    </location>
</feature>
<reference evidence="3" key="2">
    <citation type="submission" date="2023-05" db="EMBL/GenBank/DDBJ databases">
        <authorList>
            <consortium name="Lawrence Berkeley National Laboratory"/>
            <person name="Steindorff A."/>
            <person name="Hensen N."/>
            <person name="Bonometti L."/>
            <person name="Westerberg I."/>
            <person name="Brannstrom I.O."/>
            <person name="Guillou S."/>
            <person name="Cros-Aarteil S."/>
            <person name="Calhoun S."/>
            <person name="Haridas S."/>
            <person name="Kuo A."/>
            <person name="Mondo S."/>
            <person name="Pangilinan J."/>
            <person name="Riley R."/>
            <person name="Labutti K."/>
            <person name="Andreopoulos B."/>
            <person name="Lipzen A."/>
            <person name="Chen C."/>
            <person name="Yanf M."/>
            <person name="Daum C."/>
            <person name="Ng V."/>
            <person name="Clum A."/>
            <person name="Ohm R."/>
            <person name="Martin F."/>
            <person name="Silar P."/>
            <person name="Natvig D."/>
            <person name="Lalanne C."/>
            <person name="Gautier V."/>
            <person name="Ament-Velasquez S.L."/>
            <person name="Kruys A."/>
            <person name="Hutchinson M.I."/>
            <person name="Powell A.J."/>
            <person name="Barry K."/>
            <person name="Miller A.N."/>
            <person name="Grigoriev I.V."/>
            <person name="Debuchy R."/>
            <person name="Gladieux P."/>
            <person name="Thoren M.H."/>
            <person name="Johannesson H."/>
        </authorList>
    </citation>
    <scope>NUCLEOTIDE SEQUENCE</scope>
    <source>
        <strain evidence="3">PSN293</strain>
    </source>
</reference>
<evidence type="ECO:0000256" key="1">
    <source>
        <dbReference type="SAM" id="MobiDB-lite"/>
    </source>
</evidence>
<feature type="region of interest" description="Disordered" evidence="1">
    <location>
        <begin position="1"/>
        <end position="591"/>
    </location>
</feature>
<feature type="compositionally biased region" description="Polar residues" evidence="1">
    <location>
        <begin position="415"/>
        <end position="430"/>
    </location>
</feature>
<feature type="domain" description="PhoD-like phosphatase" evidence="2">
    <location>
        <begin position="906"/>
        <end position="1160"/>
    </location>
</feature>
<evidence type="ECO:0000313" key="4">
    <source>
        <dbReference type="Proteomes" id="UP001301769"/>
    </source>
</evidence>
<sequence length="1706" mass="187181">MSAPYWGQLPPPKASQTKARRLSDDMTSPTDKRQSLDVPPRSNRVSVQTTKSDAPTDSTLSPFVSPTASTFQDQGLAPRPPSLPYGANQYPPELIEKRRRRQSRNQEQDNEYAAAAGPPPPAAPDVPRAPPLSYRQRPGNGGPPHPYSGLSQGPPLPSKAMAPEEYPVLDRTKNTLDATGNARAQRNPTDPTVARSFSARDEANGHRRRASGVDQSLHSSRRASGASQTQQSKMFADDRSPLQRLELTLDSISKEDKRARVEAALAERAAREKGAGAGPSQQADKSPAVQQVRFHDQQPFTAREADASDQSQLPAPASAAAAAAAPITPTRPAHGGAASMGPLSQNPPEEGRRYGSGSGRSPRSQQTPESRLPVPVMKQPSGIPQRNLSFRERAARSDIKPPNGVDIGSPKDEQAATTPNGTLLTRSGSNKLKKNPPGDPWFNKRKELEERYPTIEMRNVPPPANKPREGQGSGASGPEGHGQAHPGPGRASNDIDVFTYLDEDAVATPPTPAKLTKTPSQRKADQILGRSPPQHLASSAARRSPPAFRRSPPPTTGGSRGAVVVPSALPHHQPRRDRGTDSDSDSDRGREEHHHYISNIVHRARDRYEPGQGLFKPTKYLDEWRKATVGTLSGALLDLDNVPPTAGPVEKNAAWWEGAPSKRRTSMSSRPRNAEAFEGEYDDTSAPTRFKPPLYLKCGPLLRYCGIRHDRAPVRSARNGATVDKEYWRGSVMIVTTDADSSYDIAPTLRLFVQPLELLPPPPREVSGDLPPEYVDPIAGHPKLGRKGETLYVRPVDHLDEEKDLSRDETDDGLFEKTRSPPDLPLPEGATDPPGSFAARRKRAEMDGEKAGKYKDVRGFRLHQERGYTFWRFNIEVELRDKQQRIAYRINRGPSTGFWVPAKGQAMNIMFHSCNGFSLSVDTDEFSGPDPMWRDVLNTHQSQPFHVMIGGGDQIYNDRCMQDTKLFKEWLGMKHPVHKEDAPFTPEMQDELEVFYLNRYAMWFSQGLFGMANSQIPMVNMFDDHDIFDGFGSYNHGFMTSPVFSGLGNCAFKYYMLFQHQSVPDETEKTEPSWTLGTKPGPYIHELSRSLFMELGSRVALLAVDARTERRRDEVVSKETWEKIMDRCYEEIEKGKVEHLLVLLGVPIAYPRLVWLENILTSRLMDPIKALGKFGMLGNFLNRLDGGVEVLDDLDDHWTAKNHKHERSIVVEDLQDLAAGKSIRVTILSGDVHLAAVGQFYSNPKLGVPKHKDFRYIPNVISSAIVNTPPPDLLADILNKRNKVHHFDKETDEDMIPIFGHGVDGKPRNNKSLLPHRNWCAIREYVPGNTPPPSPGASAYDLAPSGSPPGTVQDSGGGAGGLFRRLSKRGSQNRGPSFRGPDGVRDRTRPPISNNGGGGGGLFRSFSRRRGSASADDVGNPPYQQNRPGFLTRTLSGSSVGGKINRLFGRRNSTSGARHDDGGINGNWGPDSDEDYAYNENPPPHNHHHQPRGVGLRGGLGDYPHDYDDEYSNGDESYFSVKPPTTQQQSQQPPFSPGSRGDMNKPLPPEPAPVPMPAVMSSNGRQQNNHPPPTAAAAAPSTTANPTPNDESSFIPREFRRAPTGLSLKQIKRGDAKELAVNLAGALEISLNVEISPKDPGGSTVPYRLVVPRLWYDEELEEELQEEQNAVKAENHGGGGDGGNNGGNGNGGDRPGGLKRLISLKK</sequence>
<dbReference type="CDD" id="cd07389">
    <property type="entry name" value="MPP_PhoD"/>
    <property type="match status" value="1"/>
</dbReference>
<feature type="compositionally biased region" description="Polar residues" evidence="1">
    <location>
        <begin position="1422"/>
        <end position="1438"/>
    </location>
</feature>
<organism evidence="3 4">
    <name type="scientific">Rhypophila decipiens</name>
    <dbReference type="NCBI Taxonomy" id="261697"/>
    <lineage>
        <taxon>Eukaryota</taxon>
        <taxon>Fungi</taxon>
        <taxon>Dikarya</taxon>
        <taxon>Ascomycota</taxon>
        <taxon>Pezizomycotina</taxon>
        <taxon>Sordariomycetes</taxon>
        <taxon>Sordariomycetidae</taxon>
        <taxon>Sordariales</taxon>
        <taxon>Naviculisporaceae</taxon>
        <taxon>Rhypophila</taxon>
    </lineage>
</organism>
<dbReference type="Proteomes" id="UP001301769">
    <property type="component" value="Unassembled WGS sequence"/>
</dbReference>
<feature type="compositionally biased region" description="Basic and acidic residues" evidence="1">
    <location>
        <begin position="442"/>
        <end position="453"/>
    </location>
</feature>
<feature type="compositionally biased region" description="Gly residues" evidence="1">
    <location>
        <begin position="471"/>
        <end position="480"/>
    </location>
</feature>
<feature type="compositionally biased region" description="Basic and acidic residues" evidence="1">
    <location>
        <begin position="252"/>
        <end position="261"/>
    </location>
</feature>
<name>A0AAN6YFN1_9PEZI</name>
<protein>
    <recommendedName>
        <fullName evidence="2">PhoD-like phosphatase domain-containing protein</fullName>
    </recommendedName>
</protein>
<feature type="region of interest" description="Disordered" evidence="1">
    <location>
        <begin position="1330"/>
        <end position="1596"/>
    </location>
</feature>
<dbReference type="PANTHER" id="PTHR46689:SF1">
    <property type="entry name" value="PHOD-LIKE PHOSPHATASE DOMAIN-CONTAINING PROTEIN"/>
    <property type="match status" value="1"/>
</dbReference>
<comment type="caution">
    <text evidence="3">The sequence shown here is derived from an EMBL/GenBank/DDBJ whole genome shotgun (WGS) entry which is preliminary data.</text>
</comment>
<evidence type="ECO:0000313" key="3">
    <source>
        <dbReference type="EMBL" id="KAK4218249.1"/>
    </source>
</evidence>
<accession>A0AAN6YFN1</accession>
<evidence type="ECO:0000259" key="2">
    <source>
        <dbReference type="Pfam" id="PF19050"/>
    </source>
</evidence>
<dbReference type="Pfam" id="PF19050">
    <property type="entry name" value="PhoD_2"/>
    <property type="match status" value="2"/>
</dbReference>
<dbReference type="Gene3D" id="3.60.21.70">
    <property type="entry name" value="PhoD-like phosphatase"/>
    <property type="match status" value="1"/>
</dbReference>
<feature type="compositionally biased region" description="Basic and acidic residues" evidence="1">
    <location>
        <begin position="389"/>
        <end position="399"/>
    </location>
</feature>
<feature type="compositionally biased region" description="Low complexity" evidence="1">
    <location>
        <begin position="1523"/>
        <end position="1533"/>
    </location>
</feature>
<keyword evidence="4" id="KW-1185">Reference proteome</keyword>
<feature type="compositionally biased region" description="Basic and acidic residues" evidence="1">
    <location>
        <begin position="576"/>
        <end position="591"/>
    </location>
</feature>
<feature type="compositionally biased region" description="Pro residues" evidence="1">
    <location>
        <begin position="1546"/>
        <end position="1556"/>
    </location>
</feature>
<feature type="compositionally biased region" description="Polar residues" evidence="1">
    <location>
        <begin position="43"/>
        <end position="73"/>
    </location>
</feature>
<dbReference type="EMBL" id="MU858054">
    <property type="protein sequence ID" value="KAK4218249.1"/>
    <property type="molecule type" value="Genomic_DNA"/>
</dbReference>
<feature type="compositionally biased region" description="Low complexity" evidence="1">
    <location>
        <begin position="314"/>
        <end position="333"/>
    </location>
</feature>
<feature type="compositionally biased region" description="Gly residues" evidence="1">
    <location>
        <begin position="1676"/>
        <end position="1695"/>
    </location>
</feature>
<feature type="compositionally biased region" description="Basic and acidic residues" evidence="1">
    <location>
        <begin position="797"/>
        <end position="820"/>
    </location>
</feature>
<reference evidence="3" key="1">
    <citation type="journal article" date="2023" name="Mol. Phylogenet. Evol.">
        <title>Genome-scale phylogeny and comparative genomics of the fungal order Sordariales.</title>
        <authorList>
            <person name="Hensen N."/>
            <person name="Bonometti L."/>
            <person name="Westerberg I."/>
            <person name="Brannstrom I.O."/>
            <person name="Guillou S."/>
            <person name="Cros-Aarteil S."/>
            <person name="Calhoun S."/>
            <person name="Haridas S."/>
            <person name="Kuo A."/>
            <person name="Mondo S."/>
            <person name="Pangilinan J."/>
            <person name="Riley R."/>
            <person name="LaButti K."/>
            <person name="Andreopoulos B."/>
            <person name="Lipzen A."/>
            <person name="Chen C."/>
            <person name="Yan M."/>
            <person name="Daum C."/>
            <person name="Ng V."/>
            <person name="Clum A."/>
            <person name="Steindorff A."/>
            <person name="Ohm R.A."/>
            <person name="Martin F."/>
            <person name="Silar P."/>
            <person name="Natvig D.O."/>
            <person name="Lalanne C."/>
            <person name="Gautier V."/>
            <person name="Ament-Velasquez S.L."/>
            <person name="Kruys A."/>
            <person name="Hutchinson M.I."/>
            <person name="Powell A.J."/>
            <person name="Barry K."/>
            <person name="Miller A.N."/>
            <person name="Grigoriev I.V."/>
            <person name="Debuchy R."/>
            <person name="Gladieux P."/>
            <person name="Hiltunen Thoren M."/>
            <person name="Johannesson H."/>
        </authorList>
    </citation>
    <scope>NUCLEOTIDE SEQUENCE</scope>
    <source>
        <strain evidence="3">PSN293</strain>
    </source>
</reference>
<dbReference type="PANTHER" id="PTHR46689">
    <property type="entry name" value="MEMBRANE PROTEIN, PUTATIVE-RELATED"/>
    <property type="match status" value="1"/>
</dbReference>
<feature type="compositionally biased region" description="Pro residues" evidence="1">
    <location>
        <begin position="117"/>
        <end position="130"/>
    </location>
</feature>
<feature type="compositionally biased region" description="Polar residues" evidence="1">
    <location>
        <begin position="175"/>
        <end position="190"/>
    </location>
</feature>
<dbReference type="InterPro" id="IPR038607">
    <property type="entry name" value="PhoD-like_sf"/>
</dbReference>
<dbReference type="InterPro" id="IPR043904">
    <property type="entry name" value="PhoD_2-like"/>
</dbReference>
<feature type="compositionally biased region" description="Low complexity" evidence="1">
    <location>
        <begin position="1575"/>
        <end position="1589"/>
    </location>
</feature>
<gene>
    <name evidence="3" type="ORF">QBC37DRAFT_437504</name>
</gene>
<feature type="region of interest" description="Disordered" evidence="1">
    <location>
        <begin position="1664"/>
        <end position="1706"/>
    </location>
</feature>
<feature type="domain" description="PhoD-like phosphatase" evidence="2">
    <location>
        <begin position="1167"/>
        <end position="1327"/>
    </location>
</feature>
<feature type="compositionally biased region" description="Low complexity" evidence="1">
    <location>
        <begin position="537"/>
        <end position="550"/>
    </location>
</feature>
<dbReference type="GO" id="GO:0016020">
    <property type="term" value="C:membrane"/>
    <property type="evidence" value="ECO:0007669"/>
    <property type="project" value="TreeGrafter"/>
</dbReference>
<proteinExistence type="predicted"/>